<dbReference type="RefSeq" id="XP_002843512.1">
    <property type="nucleotide sequence ID" value="XM_002843466.1"/>
</dbReference>
<dbReference type="EMBL" id="DS995707">
    <property type="protein sequence ID" value="EEQ34476.1"/>
    <property type="molecule type" value="Genomic_DNA"/>
</dbReference>
<organism evidence="2 3">
    <name type="scientific">Arthroderma otae (strain ATCC MYA-4605 / CBS 113480)</name>
    <name type="common">Microsporum canis</name>
    <dbReference type="NCBI Taxonomy" id="554155"/>
    <lineage>
        <taxon>Eukaryota</taxon>
        <taxon>Fungi</taxon>
        <taxon>Dikarya</taxon>
        <taxon>Ascomycota</taxon>
        <taxon>Pezizomycotina</taxon>
        <taxon>Eurotiomycetes</taxon>
        <taxon>Eurotiomycetidae</taxon>
        <taxon>Onygenales</taxon>
        <taxon>Arthrodermataceae</taxon>
        <taxon>Microsporum</taxon>
    </lineage>
</organism>
<evidence type="ECO:0000256" key="1">
    <source>
        <dbReference type="SAM" id="MobiDB-lite"/>
    </source>
</evidence>
<dbReference type="Proteomes" id="UP000002035">
    <property type="component" value="Unassembled WGS sequence"/>
</dbReference>
<accession>C5FY78</accession>
<dbReference type="VEuPathDB" id="FungiDB:MCYG_07295"/>
<proteinExistence type="predicted"/>
<dbReference type="HOGENOM" id="CLU_2037518_0_0_1"/>
<feature type="region of interest" description="Disordered" evidence="1">
    <location>
        <begin position="1"/>
        <end position="22"/>
    </location>
</feature>
<sequence length="121" mass="13117">MDGRSWDWEEAKTRREANREAARGAKLHADAGCWIANEIMMACKLKAPGHTQFFLSESYRTNPTQPQPSADVYKEPGGATTGLTAVTACMGTQMMGTRDWDPTGRVVAFGPGGGVKKVRSP</sequence>
<feature type="region of interest" description="Disordered" evidence="1">
    <location>
        <begin position="100"/>
        <end position="121"/>
    </location>
</feature>
<dbReference type="AlphaFoldDB" id="C5FY78"/>
<dbReference type="GeneID" id="9226818"/>
<gene>
    <name evidence="2" type="ORF">MCYG_07295</name>
</gene>
<evidence type="ECO:0000313" key="2">
    <source>
        <dbReference type="EMBL" id="EEQ34476.1"/>
    </source>
</evidence>
<reference evidence="3" key="1">
    <citation type="journal article" date="2012" name="MBio">
        <title>Comparative genome analysis of Trichophyton rubrum and related dermatophytes reveals candidate genes involved in infection.</title>
        <authorList>
            <person name="Martinez D.A."/>
            <person name="Oliver B.G."/>
            <person name="Graeser Y."/>
            <person name="Goldberg J.M."/>
            <person name="Li W."/>
            <person name="Martinez-Rossi N.M."/>
            <person name="Monod M."/>
            <person name="Shelest E."/>
            <person name="Barton R.C."/>
            <person name="Birch E."/>
            <person name="Brakhage A.A."/>
            <person name="Chen Z."/>
            <person name="Gurr S.J."/>
            <person name="Heiman D."/>
            <person name="Heitman J."/>
            <person name="Kosti I."/>
            <person name="Rossi A."/>
            <person name="Saif S."/>
            <person name="Samalova M."/>
            <person name="Saunders C.W."/>
            <person name="Shea T."/>
            <person name="Summerbell R.C."/>
            <person name="Xu J."/>
            <person name="Young S."/>
            <person name="Zeng Q."/>
            <person name="Birren B.W."/>
            <person name="Cuomo C.A."/>
            <person name="White T.C."/>
        </authorList>
    </citation>
    <scope>NUCLEOTIDE SEQUENCE [LARGE SCALE GENOMIC DNA]</scope>
    <source>
        <strain evidence="3">ATCC MYA-4605 / CBS 113480</strain>
    </source>
</reference>
<name>C5FY78_ARTOC</name>
<dbReference type="eggNOG" id="ENOG502RQAD">
    <property type="taxonomic scope" value="Eukaryota"/>
</dbReference>
<keyword evidence="3" id="KW-1185">Reference proteome</keyword>
<evidence type="ECO:0000313" key="3">
    <source>
        <dbReference type="Proteomes" id="UP000002035"/>
    </source>
</evidence>
<protein>
    <submittedName>
        <fullName evidence="2">Uncharacterized protein</fullName>
    </submittedName>
</protein>